<accession>A0A934N685</accession>
<protein>
    <submittedName>
        <fullName evidence="4">AAA family ATPase</fullName>
    </submittedName>
</protein>
<dbReference type="InterPro" id="IPR027417">
    <property type="entry name" value="P-loop_NTPase"/>
</dbReference>
<dbReference type="Pfam" id="PF13476">
    <property type="entry name" value="AAA_23"/>
    <property type="match status" value="1"/>
</dbReference>
<dbReference type="Proteomes" id="UP000606991">
    <property type="component" value="Unassembled WGS sequence"/>
</dbReference>
<dbReference type="InterPro" id="IPR038729">
    <property type="entry name" value="Rad50/SbcC_AAA"/>
</dbReference>
<feature type="transmembrane region" description="Helical" evidence="2">
    <location>
        <begin position="427"/>
        <end position="446"/>
    </location>
</feature>
<comment type="caution">
    <text evidence="4">The sequence shown here is derived from an EMBL/GenBank/DDBJ whole genome shotgun (WGS) entry which is preliminary data.</text>
</comment>
<reference evidence="4 5" key="1">
    <citation type="submission" date="2020-10" db="EMBL/GenBank/DDBJ databases">
        <title>Ca. Dormibacterota MAGs.</title>
        <authorList>
            <person name="Montgomery K."/>
        </authorList>
    </citation>
    <scope>NUCLEOTIDE SEQUENCE [LARGE SCALE GENOMIC DNA]</scope>
    <source>
        <strain evidence="4">SC8812_S17_18</strain>
    </source>
</reference>
<dbReference type="AlphaFoldDB" id="A0A934N685"/>
<keyword evidence="2" id="KW-1133">Transmembrane helix</keyword>
<dbReference type="RefSeq" id="WP_337311945.1">
    <property type="nucleotide sequence ID" value="NZ_JAEKNS010000100.1"/>
</dbReference>
<evidence type="ECO:0000313" key="5">
    <source>
        <dbReference type="Proteomes" id="UP000606991"/>
    </source>
</evidence>
<dbReference type="PANTHER" id="PTHR41259">
    <property type="entry name" value="DOUBLE-STRAND BREAK REPAIR RAD50 ATPASE, PUTATIVE-RELATED"/>
    <property type="match status" value="1"/>
</dbReference>
<evidence type="ECO:0000256" key="1">
    <source>
        <dbReference type="SAM" id="Coils"/>
    </source>
</evidence>
<evidence type="ECO:0000256" key="2">
    <source>
        <dbReference type="SAM" id="Phobius"/>
    </source>
</evidence>
<evidence type="ECO:0000259" key="3">
    <source>
        <dbReference type="Pfam" id="PF13476"/>
    </source>
</evidence>
<feature type="domain" description="Rad50/SbcC-type AAA" evidence="3">
    <location>
        <begin position="5"/>
        <end position="55"/>
    </location>
</feature>
<dbReference type="PANTHER" id="PTHR41259:SF1">
    <property type="entry name" value="DOUBLE-STRAND BREAK REPAIR RAD50 ATPASE, PUTATIVE-RELATED"/>
    <property type="match status" value="1"/>
</dbReference>
<name>A0A934N685_9BACT</name>
<sequence>MRLERLEIGGFGRLRDVEIDFHPRMTVLLGENESGKSTVHRALRAALYGLDVGGPGRPTERSDWTRWTPWSGGEYSVVLTYELAGGRRLRVARRLEQREHTCQVHEIGGGDVTAEVRVGRSVAPGQLHLGVDETVFCASACVGEDGLRLGAGDTPTARAAVVQEAIERLADSGDETTAAQALAAISDATARVGSERRSGSPLGRAVNRLRQLDVQVDDARRRLRSLAAEEERLRSLEGDATRADERRADAERRWLLGRLAAIDAQRADLEAVDAEMVQVAAEIEGTAHLARFPLEHEDRVAALAAEVQETKRCADEAQARAEAAAPHLAEVKRRRAEIAAGLRALGRTVLVEAHALVAASALEHDLTETLAGRRRSDELAAAAGRREALRREIAATGIAGTSAAGVEAAMELVDTARGPRSSRVAKLVATLALLAGAVTAAVAAASKHTVTALIAGGVALLATLVVLAVDRLVAGDAEHARRRLGRLCPGVAVDAEGLERLAERLPQLRALHLELQREELRIETLAEEVDTAELRLGQLAELAAALATRCELSLPRARNAPRGAEEAVRVVLDAVAGAAGIERRREELSAEDTVLEQREDDLDRLATEWGERDRSAAAAVAQLRRILEMAVVDASLPVAEAVAAFRAGCVGRRRHDLAVRRLAELRRHTSLGADVASLRRLAADLEARLTARGGDPAEVAVSEPLDHSRLHDLETEAEHARQGAVAASTAAASLRARLCEMRGSATSLADLEDERAACLAARDRGLHQLAALRAAAELVETATKSIHRDLAPRLASSVAERLALLTEGRYSAVNVDTAHFEVSLLGPDRPDLVPLELASHGTRDQVSLLLRLALAEVLSDAGEEVPLLLDEPLLSADPQRRATALRFLWNLSATNQVVLSTSDPTLVAALEEVCDDEAPAVLTMPGATATIEATGRAVARVRVL</sequence>
<dbReference type="GO" id="GO:0016887">
    <property type="term" value="F:ATP hydrolysis activity"/>
    <property type="evidence" value="ECO:0007669"/>
    <property type="project" value="InterPro"/>
</dbReference>
<dbReference type="EMBL" id="JAEKNS010000100">
    <property type="protein sequence ID" value="MBJ7595129.1"/>
    <property type="molecule type" value="Genomic_DNA"/>
</dbReference>
<dbReference type="Gene3D" id="3.40.50.300">
    <property type="entry name" value="P-loop containing nucleotide triphosphate hydrolases"/>
    <property type="match status" value="2"/>
</dbReference>
<feature type="transmembrane region" description="Helical" evidence="2">
    <location>
        <begin position="452"/>
        <end position="473"/>
    </location>
</feature>
<gene>
    <name evidence="4" type="ORF">JF886_09760</name>
</gene>
<feature type="coiled-coil region" evidence="1">
    <location>
        <begin position="202"/>
        <end position="253"/>
    </location>
</feature>
<keyword evidence="2" id="KW-0472">Membrane</keyword>
<dbReference type="GO" id="GO:0006302">
    <property type="term" value="P:double-strand break repair"/>
    <property type="evidence" value="ECO:0007669"/>
    <property type="project" value="InterPro"/>
</dbReference>
<dbReference type="SUPFAM" id="SSF52540">
    <property type="entry name" value="P-loop containing nucleoside triphosphate hydrolases"/>
    <property type="match status" value="1"/>
</dbReference>
<organism evidence="4 5">
    <name type="scientific">Candidatus Aeolococcus gillhamiae</name>
    <dbReference type="NCBI Taxonomy" id="3127015"/>
    <lineage>
        <taxon>Bacteria</taxon>
        <taxon>Bacillati</taxon>
        <taxon>Candidatus Dormiibacterota</taxon>
        <taxon>Candidatus Dormibacteria</taxon>
        <taxon>Candidatus Aeolococcales</taxon>
        <taxon>Candidatus Aeolococcaceae</taxon>
        <taxon>Candidatus Aeolococcus</taxon>
    </lineage>
</organism>
<proteinExistence type="predicted"/>
<keyword evidence="1" id="KW-0175">Coiled coil</keyword>
<keyword evidence="2" id="KW-0812">Transmembrane</keyword>
<feature type="coiled-coil region" evidence="1">
    <location>
        <begin position="498"/>
        <end position="542"/>
    </location>
</feature>
<evidence type="ECO:0000313" key="4">
    <source>
        <dbReference type="EMBL" id="MBJ7595129.1"/>
    </source>
</evidence>